<dbReference type="Proteomes" id="UP001164472">
    <property type="component" value="Chromosome"/>
</dbReference>
<organism evidence="1 2">
    <name type="scientific">Alkalimarinus sediminis</name>
    <dbReference type="NCBI Taxonomy" id="1632866"/>
    <lineage>
        <taxon>Bacteria</taxon>
        <taxon>Pseudomonadati</taxon>
        <taxon>Pseudomonadota</taxon>
        <taxon>Gammaproteobacteria</taxon>
        <taxon>Alteromonadales</taxon>
        <taxon>Alteromonadaceae</taxon>
        <taxon>Alkalimarinus</taxon>
    </lineage>
</organism>
<reference evidence="1" key="1">
    <citation type="submission" date="2022-07" db="EMBL/GenBank/DDBJ databases">
        <title>Alkalimarinus sp. nov., isolated from gut of a Alitta virens.</title>
        <authorList>
            <person name="Yang A.I."/>
            <person name="Shin N.-R."/>
        </authorList>
    </citation>
    <scope>NUCLEOTIDE SEQUENCE</scope>
    <source>
        <strain evidence="1">FA028</strain>
    </source>
</reference>
<dbReference type="RefSeq" id="WP_251811873.1">
    <property type="nucleotide sequence ID" value="NZ_CP101527.1"/>
</dbReference>
<keyword evidence="2" id="KW-1185">Reference proteome</keyword>
<dbReference type="KEGG" id="asem:NNL22_07295"/>
<proteinExistence type="predicted"/>
<evidence type="ECO:0000313" key="1">
    <source>
        <dbReference type="EMBL" id="UZW76384.1"/>
    </source>
</evidence>
<sequence>MNWSTENLAGNQVHHITTCDQTTESGIKSSALEAADYALSLLGESINDDSLYCLFEWDDEQSQLTIVVTDHSKSNDGKHIVTIQFNGLNQASFEEKVEALKFWLRDHLTTSGDYLKFSLVAGFTRNKRETIELM</sequence>
<protein>
    <submittedName>
        <fullName evidence="1">Uncharacterized protein</fullName>
    </submittedName>
</protein>
<gene>
    <name evidence="1" type="ORF">NNL22_07295</name>
</gene>
<dbReference type="AlphaFoldDB" id="A0A9E8KQY2"/>
<name>A0A9E8KQY2_9ALTE</name>
<evidence type="ECO:0000313" key="2">
    <source>
        <dbReference type="Proteomes" id="UP001164472"/>
    </source>
</evidence>
<dbReference type="EMBL" id="CP101527">
    <property type="protein sequence ID" value="UZW76384.1"/>
    <property type="molecule type" value="Genomic_DNA"/>
</dbReference>
<accession>A0A9E8KQY2</accession>